<dbReference type="Gene3D" id="3.40.1160.10">
    <property type="entry name" value="Acetylglutamate kinase-like"/>
    <property type="match status" value="1"/>
</dbReference>
<dbReference type="Proteomes" id="UP000034333">
    <property type="component" value="Unassembled WGS sequence"/>
</dbReference>
<evidence type="ECO:0000256" key="9">
    <source>
        <dbReference type="ARBA" id="ARBA00022975"/>
    </source>
</evidence>
<comment type="similarity">
    <text evidence="2">Belongs to the UMP kinase family.</text>
</comment>
<feature type="domain" description="Aspartate/glutamate/uridylate kinase" evidence="11">
    <location>
        <begin position="4"/>
        <end position="198"/>
    </location>
</feature>
<evidence type="ECO:0000256" key="7">
    <source>
        <dbReference type="ARBA" id="ARBA00022777"/>
    </source>
</evidence>
<name>A0A0G0HQN6_9BACT</name>
<keyword evidence="4" id="KW-0963">Cytoplasm</keyword>
<dbReference type="GO" id="GO:0006225">
    <property type="term" value="P:UDP biosynthetic process"/>
    <property type="evidence" value="ECO:0007669"/>
    <property type="project" value="TreeGrafter"/>
</dbReference>
<keyword evidence="5" id="KW-0808">Transferase</keyword>
<evidence type="ECO:0000256" key="4">
    <source>
        <dbReference type="ARBA" id="ARBA00022490"/>
    </source>
</evidence>
<dbReference type="InterPro" id="IPR001048">
    <property type="entry name" value="Asp/Glu/Uridylate_kinase"/>
</dbReference>
<dbReference type="GO" id="GO:0005524">
    <property type="term" value="F:ATP binding"/>
    <property type="evidence" value="ECO:0007669"/>
    <property type="project" value="UniProtKB-KW"/>
</dbReference>
<dbReference type="NCBIfam" id="TIGR02076">
    <property type="entry name" value="pyrH_arch"/>
    <property type="match status" value="1"/>
</dbReference>
<evidence type="ECO:0000256" key="1">
    <source>
        <dbReference type="ARBA" id="ARBA00004791"/>
    </source>
</evidence>
<proteinExistence type="inferred from homology"/>
<evidence type="ECO:0000256" key="2">
    <source>
        <dbReference type="ARBA" id="ARBA00007614"/>
    </source>
</evidence>
<dbReference type="Pfam" id="PF00696">
    <property type="entry name" value="AA_kinase"/>
    <property type="match status" value="1"/>
</dbReference>
<evidence type="ECO:0000256" key="3">
    <source>
        <dbReference type="ARBA" id="ARBA00012899"/>
    </source>
</evidence>
<evidence type="ECO:0000256" key="8">
    <source>
        <dbReference type="ARBA" id="ARBA00022840"/>
    </source>
</evidence>
<dbReference type="InterPro" id="IPR011818">
    <property type="entry name" value="Uridylate_kinase_arch/spir"/>
</dbReference>
<keyword evidence="9" id="KW-0665">Pyrimidine biosynthesis</keyword>
<evidence type="ECO:0000256" key="10">
    <source>
        <dbReference type="ARBA" id="ARBA00032092"/>
    </source>
</evidence>
<comment type="pathway">
    <text evidence="1">Pyrimidine metabolism; CTP biosynthesis via de novo pathway; UDP from UMP (UMPK route): step 1/1.</text>
</comment>
<protein>
    <recommendedName>
        <fullName evidence="3">UMP kinase</fullName>
        <ecNumber evidence="3">2.7.4.22</ecNumber>
    </recommendedName>
    <alternativeName>
        <fullName evidence="10">Uridine monophosphate kinase</fullName>
    </alternativeName>
</protein>
<keyword evidence="8" id="KW-0067">ATP-binding</keyword>
<evidence type="ECO:0000256" key="5">
    <source>
        <dbReference type="ARBA" id="ARBA00022679"/>
    </source>
</evidence>
<dbReference type="InterPro" id="IPR036393">
    <property type="entry name" value="AceGlu_kinase-like_sf"/>
</dbReference>
<sequence length="226" mass="25344">MSYKVLSIGGSIIIPPTGFDINFLKKFRNLILAEVKKGQKFVLVIGGGDTCRRYQKALAGVKKLSNEELDWMGIYTTHCNAEFVRLMFGDYAYAEVLKQPIKKVTTVKPIIIAGGWKPGWSTDYDAIQLGKMYGAKEVVNLSNIDYVYDKDPRQYSDAKKLEQISWAEFKKIVGDKWLPGANWPFDPIASKIASKEKMVVKFAKGTDLVTVKKILSGKKFNGTVIC</sequence>
<keyword evidence="7 12" id="KW-0418">Kinase</keyword>
<evidence type="ECO:0000313" key="12">
    <source>
        <dbReference type="EMBL" id="KKQ40935.1"/>
    </source>
</evidence>
<evidence type="ECO:0000256" key="6">
    <source>
        <dbReference type="ARBA" id="ARBA00022741"/>
    </source>
</evidence>
<evidence type="ECO:0000313" key="13">
    <source>
        <dbReference type="Proteomes" id="UP000034333"/>
    </source>
</evidence>
<dbReference type="GO" id="GO:0033862">
    <property type="term" value="F:UMP kinase activity"/>
    <property type="evidence" value="ECO:0007669"/>
    <property type="project" value="UniProtKB-EC"/>
</dbReference>
<dbReference type="EMBL" id="LBTN01000009">
    <property type="protein sequence ID" value="KKQ40935.1"/>
    <property type="molecule type" value="Genomic_DNA"/>
</dbReference>
<comment type="caution">
    <text evidence="12">The sequence shown here is derived from an EMBL/GenBank/DDBJ whole genome shotgun (WGS) entry which is preliminary data.</text>
</comment>
<accession>A0A0G0HQN6</accession>
<organism evidence="12 13">
    <name type="scientific">Candidatus Magasanikbacteria bacterium GW2011_GWA2_37_8</name>
    <dbReference type="NCBI Taxonomy" id="1619036"/>
    <lineage>
        <taxon>Bacteria</taxon>
        <taxon>Candidatus Magasanikiibacteriota</taxon>
    </lineage>
</organism>
<gene>
    <name evidence="12" type="ORF">US58_C0009G0005</name>
</gene>
<dbReference type="SUPFAM" id="SSF53633">
    <property type="entry name" value="Carbamate kinase-like"/>
    <property type="match status" value="1"/>
</dbReference>
<evidence type="ECO:0000259" key="11">
    <source>
        <dbReference type="Pfam" id="PF00696"/>
    </source>
</evidence>
<keyword evidence="6" id="KW-0547">Nucleotide-binding</keyword>
<dbReference type="PANTHER" id="PTHR42833:SF4">
    <property type="entry name" value="URIDYLATE KINASE PUMPKIN, CHLOROPLASTIC"/>
    <property type="match status" value="1"/>
</dbReference>
<dbReference type="EC" id="2.7.4.22" evidence="3"/>
<dbReference type="STRING" id="1619036.US58_C0009G0005"/>
<reference evidence="12 13" key="1">
    <citation type="journal article" date="2015" name="Nature">
        <title>rRNA introns, odd ribosomes, and small enigmatic genomes across a large radiation of phyla.</title>
        <authorList>
            <person name="Brown C.T."/>
            <person name="Hug L.A."/>
            <person name="Thomas B.C."/>
            <person name="Sharon I."/>
            <person name="Castelle C.J."/>
            <person name="Singh A."/>
            <person name="Wilkins M.J."/>
            <person name="Williams K.H."/>
            <person name="Banfield J.F."/>
        </authorList>
    </citation>
    <scope>NUCLEOTIDE SEQUENCE [LARGE SCALE GENOMIC DNA]</scope>
</reference>
<dbReference type="AlphaFoldDB" id="A0A0G0HQN6"/>
<dbReference type="PANTHER" id="PTHR42833">
    <property type="entry name" value="URIDYLATE KINASE"/>
    <property type="match status" value="1"/>
</dbReference>